<dbReference type="SUPFAM" id="SSF55874">
    <property type="entry name" value="ATPase domain of HSP90 chaperone/DNA topoisomerase II/histidine kinase"/>
    <property type="match status" value="1"/>
</dbReference>
<dbReference type="AlphaFoldDB" id="A0A9X1VH77"/>
<evidence type="ECO:0000256" key="6">
    <source>
        <dbReference type="SAM" id="Phobius"/>
    </source>
</evidence>
<dbReference type="InterPro" id="IPR036890">
    <property type="entry name" value="HATPase_C_sf"/>
</dbReference>
<dbReference type="Gene3D" id="3.30.565.10">
    <property type="entry name" value="Histidine kinase-like ATPase, C-terminal domain"/>
    <property type="match status" value="1"/>
</dbReference>
<dbReference type="PROSITE" id="PS50005">
    <property type="entry name" value="TPR"/>
    <property type="match status" value="2"/>
</dbReference>
<dbReference type="InterPro" id="IPR005467">
    <property type="entry name" value="His_kinase_dom"/>
</dbReference>
<feature type="repeat" description="TPR" evidence="4">
    <location>
        <begin position="164"/>
        <end position="197"/>
    </location>
</feature>
<dbReference type="InterPro" id="IPR011717">
    <property type="entry name" value="TPR-4"/>
</dbReference>
<dbReference type="Pfam" id="PF02518">
    <property type="entry name" value="HATPase_c"/>
    <property type="match status" value="1"/>
</dbReference>
<comment type="catalytic activity">
    <reaction evidence="1">
        <text>ATP + protein L-histidine = ADP + protein N-phospho-L-histidine.</text>
        <dbReference type="EC" id="2.7.13.3"/>
    </reaction>
</comment>
<feature type="signal peptide" evidence="7">
    <location>
        <begin position="1"/>
        <end position="22"/>
    </location>
</feature>
<dbReference type="SMART" id="SM00387">
    <property type="entry name" value="HATPase_c"/>
    <property type="match status" value="1"/>
</dbReference>
<keyword evidence="10" id="KW-1185">Reference proteome</keyword>
<feature type="domain" description="Histidine kinase" evidence="8">
    <location>
        <begin position="477"/>
        <end position="718"/>
    </location>
</feature>
<evidence type="ECO:0000256" key="5">
    <source>
        <dbReference type="SAM" id="Coils"/>
    </source>
</evidence>
<organism evidence="9 10">
    <name type="scientific">Hymenobacter cyanobacteriorum</name>
    <dbReference type="NCBI Taxonomy" id="2926463"/>
    <lineage>
        <taxon>Bacteria</taxon>
        <taxon>Pseudomonadati</taxon>
        <taxon>Bacteroidota</taxon>
        <taxon>Cytophagia</taxon>
        <taxon>Cytophagales</taxon>
        <taxon>Hymenobacteraceae</taxon>
        <taxon>Hymenobacter</taxon>
    </lineage>
</organism>
<comment type="caution">
    <text evidence="9">The sequence shown here is derived from an EMBL/GenBank/DDBJ whole genome shotgun (WGS) entry which is preliminary data.</text>
</comment>
<dbReference type="EMBL" id="JALBGC010000003">
    <property type="protein sequence ID" value="MCI1188118.1"/>
    <property type="molecule type" value="Genomic_DNA"/>
</dbReference>
<evidence type="ECO:0000313" key="9">
    <source>
        <dbReference type="EMBL" id="MCI1188118.1"/>
    </source>
</evidence>
<evidence type="ECO:0000256" key="1">
    <source>
        <dbReference type="ARBA" id="ARBA00000085"/>
    </source>
</evidence>
<gene>
    <name evidence="9" type="ORF">MON38_11875</name>
</gene>
<keyword evidence="5" id="KW-0175">Coiled coil</keyword>
<accession>A0A9X1VH77</accession>
<dbReference type="InterPro" id="IPR003594">
    <property type="entry name" value="HATPase_dom"/>
</dbReference>
<evidence type="ECO:0000256" key="7">
    <source>
        <dbReference type="SAM" id="SignalP"/>
    </source>
</evidence>
<keyword evidence="7" id="KW-0732">Signal</keyword>
<dbReference type="RefSeq" id="WP_241936384.1">
    <property type="nucleotide sequence ID" value="NZ_JALBGC010000003.1"/>
</dbReference>
<dbReference type="InterPro" id="IPR011990">
    <property type="entry name" value="TPR-like_helical_dom_sf"/>
</dbReference>
<keyword evidence="6" id="KW-1133">Transmembrane helix</keyword>
<dbReference type="SUPFAM" id="SSF48452">
    <property type="entry name" value="TPR-like"/>
    <property type="match status" value="2"/>
</dbReference>
<dbReference type="PRINTS" id="PR00344">
    <property type="entry name" value="BCTRLSENSOR"/>
</dbReference>
<dbReference type="Proteomes" id="UP001139193">
    <property type="component" value="Unassembled WGS sequence"/>
</dbReference>
<dbReference type="Pfam" id="PF07721">
    <property type="entry name" value="TPR_4"/>
    <property type="match status" value="3"/>
</dbReference>
<protein>
    <recommendedName>
        <fullName evidence="2">histidine kinase</fullName>
        <ecNumber evidence="2">2.7.13.3</ecNumber>
    </recommendedName>
</protein>
<dbReference type="PANTHER" id="PTHR43065">
    <property type="entry name" value="SENSOR HISTIDINE KINASE"/>
    <property type="match status" value="1"/>
</dbReference>
<dbReference type="Gene3D" id="1.10.287.130">
    <property type="match status" value="1"/>
</dbReference>
<dbReference type="InterPro" id="IPR036097">
    <property type="entry name" value="HisK_dim/P_sf"/>
</dbReference>
<dbReference type="InterPro" id="IPR004358">
    <property type="entry name" value="Sig_transdc_His_kin-like_C"/>
</dbReference>
<dbReference type="PANTHER" id="PTHR43065:SF42">
    <property type="entry name" value="TWO-COMPONENT SENSOR PPRA"/>
    <property type="match status" value="1"/>
</dbReference>
<keyword evidence="4" id="KW-0802">TPR repeat</keyword>
<dbReference type="PROSITE" id="PS50109">
    <property type="entry name" value="HIS_KIN"/>
    <property type="match status" value="1"/>
</dbReference>
<dbReference type="Pfam" id="PF13424">
    <property type="entry name" value="TPR_12"/>
    <property type="match status" value="1"/>
</dbReference>
<dbReference type="GO" id="GO:0000155">
    <property type="term" value="F:phosphorelay sensor kinase activity"/>
    <property type="evidence" value="ECO:0007669"/>
    <property type="project" value="InterPro"/>
</dbReference>
<evidence type="ECO:0000256" key="3">
    <source>
        <dbReference type="ARBA" id="ARBA00022553"/>
    </source>
</evidence>
<reference evidence="9" key="1">
    <citation type="submission" date="2022-03" db="EMBL/GenBank/DDBJ databases">
        <title>Bacterial whole genome sequence for Hymenobacter sp. DH14.</title>
        <authorList>
            <person name="Le V."/>
        </authorList>
    </citation>
    <scope>NUCLEOTIDE SEQUENCE</scope>
    <source>
        <strain evidence="9">DH14</strain>
    </source>
</reference>
<dbReference type="SUPFAM" id="SSF47384">
    <property type="entry name" value="Homodimeric domain of signal transducing histidine kinase"/>
    <property type="match status" value="1"/>
</dbReference>
<dbReference type="InterPro" id="IPR019734">
    <property type="entry name" value="TPR_rpt"/>
</dbReference>
<feature type="transmembrane region" description="Helical" evidence="6">
    <location>
        <begin position="405"/>
        <end position="425"/>
    </location>
</feature>
<feature type="repeat" description="TPR" evidence="4">
    <location>
        <begin position="204"/>
        <end position="237"/>
    </location>
</feature>
<dbReference type="SMART" id="SM00388">
    <property type="entry name" value="HisKA"/>
    <property type="match status" value="1"/>
</dbReference>
<feature type="coiled-coil region" evidence="5">
    <location>
        <begin position="427"/>
        <end position="454"/>
    </location>
</feature>
<evidence type="ECO:0000259" key="8">
    <source>
        <dbReference type="PROSITE" id="PS50109"/>
    </source>
</evidence>
<dbReference type="InterPro" id="IPR003661">
    <property type="entry name" value="HisK_dim/P_dom"/>
</dbReference>
<dbReference type="EC" id="2.7.13.3" evidence="2"/>
<evidence type="ECO:0000256" key="2">
    <source>
        <dbReference type="ARBA" id="ARBA00012438"/>
    </source>
</evidence>
<dbReference type="Gene3D" id="1.25.40.10">
    <property type="entry name" value="Tetratricopeptide repeat domain"/>
    <property type="match status" value="1"/>
</dbReference>
<dbReference type="GO" id="GO:0042802">
    <property type="term" value="F:identical protein binding"/>
    <property type="evidence" value="ECO:0007669"/>
    <property type="project" value="InterPro"/>
</dbReference>
<keyword evidence="6" id="KW-0812">Transmembrane</keyword>
<feature type="chain" id="PRO_5040721652" description="histidine kinase" evidence="7">
    <location>
        <begin position="23"/>
        <end position="734"/>
    </location>
</feature>
<keyword evidence="3" id="KW-0597">Phosphoprotein</keyword>
<sequence length="734" mass="81407">MKFILALALLTIGWGLARPAQAQTRPADSLRALLAAQPAADTTRVRRLQALSAELQLSAADQSARVLEQALALGRQLHDSLGMGQALLGLGTRARRRADYAQASRYTREAQALFARRHDNAGLAKTFVQWSFIASEQENTLASLRAALQGLPYAERAGDRVAQTYLQVALGNVYVQLGNYAEAIQVLRPALRTADARGDEHMRAAASNLLGNAYLRLRDYPRALRYLRRSVSLNRRVGDNQSALIDEINLAEVYVDQGRLPQALAYAQRARTEAYATHDAFNQPPAELALARVYLLLGQPDSARRLARHAYAESRRTRSNENLRNASDILARAYARQGQFAEAYRYQALWAAYRDSVSGELTQRRTSALRYGYELDKKQDQIALLTQSRELQAQRAFRQRQEMRALLAGLGGLLLLLGLLARNIYLKQRANRTLNEKNEEIGRQRDRLDQTLTKLKTTQTQLVQSEKMVALAALTSGVAHEMQNPLNFVNNFAEVSLELLNELEEEHQQAAPNAGLTTELLADLRQNLLKINQHGDRASGIVKGMLEHAHADPGQCQPVNLNNMAQEYLRLAYHALQTKHHNFEVARSFDLDPALGPLQVVPQELGRVLLNLFANAFYAVHEKAALLGPDYVPSVRVRTRRISGAVELHVRDNGPGIPVGVMDKIFDPFFTTKPPGEGTGLGLWLTYDIVTKGYGGTLTARSEVGAFTEFIVTLPQDQSVPLAAPELAEIEGSE</sequence>
<keyword evidence="6" id="KW-0472">Membrane</keyword>
<name>A0A9X1VH77_9BACT</name>
<evidence type="ECO:0000256" key="4">
    <source>
        <dbReference type="PROSITE-ProRule" id="PRU00339"/>
    </source>
</evidence>
<evidence type="ECO:0000313" key="10">
    <source>
        <dbReference type="Proteomes" id="UP001139193"/>
    </source>
</evidence>
<proteinExistence type="predicted"/>
<dbReference type="SMART" id="SM00028">
    <property type="entry name" value="TPR"/>
    <property type="match status" value="5"/>
</dbReference>